<evidence type="ECO:0000313" key="1">
    <source>
        <dbReference type="EMBL" id="KAK2869503.1"/>
    </source>
</evidence>
<keyword evidence="2" id="KW-1185">Reference proteome</keyword>
<proteinExistence type="predicted"/>
<dbReference type="AlphaFoldDB" id="A0AA88P3G4"/>
<gene>
    <name evidence="1" type="ORF">Q7C36_001374</name>
</gene>
<sequence length="84" mass="9249">MTHNFKNKVKTVKKNAADEAPCSVSPKQLRLLNSCNWINGHNAEPRLLITPPETAVNTALPTSSLVFRLLQGHCTGSVPGQRHY</sequence>
<evidence type="ECO:0000313" key="2">
    <source>
        <dbReference type="Proteomes" id="UP001187315"/>
    </source>
</evidence>
<reference evidence="1" key="1">
    <citation type="submission" date="2023-08" db="EMBL/GenBank/DDBJ databases">
        <title>Pelteobagrus vachellii genome.</title>
        <authorList>
            <person name="Liu H."/>
        </authorList>
    </citation>
    <scope>NUCLEOTIDE SEQUENCE</scope>
    <source>
        <strain evidence="1">PRFRI_2022a</strain>
        <tissue evidence="1">Muscle</tissue>
    </source>
</reference>
<dbReference type="Proteomes" id="UP001187315">
    <property type="component" value="Unassembled WGS sequence"/>
</dbReference>
<name>A0AA88P3G4_TACVA</name>
<protein>
    <submittedName>
        <fullName evidence="1">Uncharacterized protein</fullName>
    </submittedName>
</protein>
<accession>A0AA88P3G4</accession>
<dbReference type="EMBL" id="JAVHJS010000001">
    <property type="protein sequence ID" value="KAK2869503.1"/>
    <property type="molecule type" value="Genomic_DNA"/>
</dbReference>
<organism evidence="1 2">
    <name type="scientific">Tachysurus vachellii</name>
    <name type="common">Darkbarbel catfish</name>
    <name type="synonym">Pelteobagrus vachellii</name>
    <dbReference type="NCBI Taxonomy" id="175792"/>
    <lineage>
        <taxon>Eukaryota</taxon>
        <taxon>Metazoa</taxon>
        <taxon>Chordata</taxon>
        <taxon>Craniata</taxon>
        <taxon>Vertebrata</taxon>
        <taxon>Euteleostomi</taxon>
        <taxon>Actinopterygii</taxon>
        <taxon>Neopterygii</taxon>
        <taxon>Teleostei</taxon>
        <taxon>Ostariophysi</taxon>
        <taxon>Siluriformes</taxon>
        <taxon>Bagridae</taxon>
        <taxon>Tachysurus</taxon>
    </lineage>
</organism>
<comment type="caution">
    <text evidence="1">The sequence shown here is derived from an EMBL/GenBank/DDBJ whole genome shotgun (WGS) entry which is preliminary data.</text>
</comment>